<dbReference type="AlphaFoldDB" id="A0A9D3MJS8"/>
<name>A0A9D3MJS8_ANGAN</name>
<feature type="signal peptide" evidence="4">
    <location>
        <begin position="1"/>
        <end position="26"/>
    </location>
</feature>
<feature type="chain" id="PRO_5039195967" description="SMB domain-containing protein" evidence="4">
    <location>
        <begin position="27"/>
        <end position="266"/>
    </location>
</feature>
<dbReference type="InterPro" id="IPR000884">
    <property type="entry name" value="TSP1_rpt"/>
</dbReference>
<evidence type="ECO:0000256" key="2">
    <source>
        <dbReference type="ARBA" id="ARBA00023157"/>
    </source>
</evidence>
<feature type="domain" description="SMB" evidence="5">
    <location>
        <begin position="24"/>
        <end position="79"/>
    </location>
</feature>
<dbReference type="PANTHER" id="PTHR20920">
    <property type="entry name" value="RPE-SPONDIN"/>
    <property type="match status" value="1"/>
</dbReference>
<evidence type="ECO:0000256" key="3">
    <source>
        <dbReference type="ARBA" id="ARBA00023180"/>
    </source>
</evidence>
<keyword evidence="3" id="KW-0325">Glycoprotein</keyword>
<comment type="caution">
    <text evidence="6">The sequence shown here is derived from an EMBL/GenBank/DDBJ whole genome shotgun (WGS) entry which is preliminary data.</text>
</comment>
<dbReference type="Gene3D" id="2.20.100.10">
    <property type="entry name" value="Thrombospondin type-1 (TSP1) repeat"/>
    <property type="match status" value="1"/>
</dbReference>
<keyword evidence="1 4" id="KW-0732">Signal</keyword>
<dbReference type="PROSITE" id="PS50092">
    <property type="entry name" value="TSP1"/>
    <property type="match status" value="1"/>
</dbReference>
<proteinExistence type="predicted"/>
<protein>
    <recommendedName>
        <fullName evidence="5">SMB domain-containing protein</fullName>
    </recommendedName>
</protein>
<evidence type="ECO:0000256" key="1">
    <source>
        <dbReference type="ARBA" id="ARBA00022729"/>
    </source>
</evidence>
<dbReference type="Pfam" id="PF25031">
    <property type="entry name" value="SBSPON_C"/>
    <property type="match status" value="1"/>
</dbReference>
<dbReference type="Proteomes" id="UP001044222">
    <property type="component" value="Unassembled WGS sequence"/>
</dbReference>
<evidence type="ECO:0000256" key="4">
    <source>
        <dbReference type="SAM" id="SignalP"/>
    </source>
</evidence>
<evidence type="ECO:0000313" key="6">
    <source>
        <dbReference type="EMBL" id="KAG5850202.1"/>
    </source>
</evidence>
<dbReference type="InterPro" id="IPR001212">
    <property type="entry name" value="Somatomedin_B_dom"/>
</dbReference>
<keyword evidence="2" id="KW-1015">Disulfide bond</keyword>
<dbReference type="InterPro" id="IPR039942">
    <property type="entry name" value="SBSPO"/>
</dbReference>
<dbReference type="Pfam" id="PF19028">
    <property type="entry name" value="TSP1_spondin"/>
    <property type="match status" value="1"/>
</dbReference>
<dbReference type="InterPro" id="IPR056801">
    <property type="entry name" value="SBSPON_C"/>
</dbReference>
<dbReference type="SUPFAM" id="SSF82895">
    <property type="entry name" value="TSP-1 type 1 repeat"/>
    <property type="match status" value="1"/>
</dbReference>
<dbReference type="PROSITE" id="PS50958">
    <property type="entry name" value="SMB_2"/>
    <property type="match status" value="1"/>
</dbReference>
<dbReference type="InterPro" id="IPR036383">
    <property type="entry name" value="TSP1_rpt_sf"/>
</dbReference>
<sequence length="266" mass="29351">MRGLSAGRVCLALLATLLGTCRLAEGGCQGKCCPGTDRSCTATDWRMDRVYGTCYCDDTCQRTKDCCFDHPTVCPAQSCVVSQWSHWSGCAEKCRPAMRVRRRQVEQQARNSPDICPPLEERAGCMDYLGHQGAHCTPTRGPALITAAEFGAGRPKYDLYGEPLDPGYCVEFKMESLSPHCTVENRHHTRWMQYLREGYTVCVACQPPAMRNHSRGCQGDGAASDRDTLLQWQAVGNPRCRGPGRGCRGRSAVPAHSIFLEAHMEA</sequence>
<evidence type="ECO:0000313" key="7">
    <source>
        <dbReference type="Proteomes" id="UP001044222"/>
    </source>
</evidence>
<gene>
    <name evidence="6" type="ORF">ANANG_G00079730</name>
</gene>
<reference evidence="6" key="1">
    <citation type="submission" date="2021-01" db="EMBL/GenBank/DDBJ databases">
        <title>A chromosome-scale assembly of European eel, Anguilla anguilla.</title>
        <authorList>
            <person name="Henkel C."/>
            <person name="Jong-Raadsen S.A."/>
            <person name="Dufour S."/>
            <person name="Weltzien F.-A."/>
            <person name="Palstra A.P."/>
            <person name="Pelster B."/>
            <person name="Spaink H.P."/>
            <person name="Van Den Thillart G.E."/>
            <person name="Jansen H."/>
            <person name="Zahm M."/>
            <person name="Klopp C."/>
            <person name="Cedric C."/>
            <person name="Louis A."/>
            <person name="Berthelot C."/>
            <person name="Parey E."/>
            <person name="Roest Crollius H."/>
            <person name="Montfort J."/>
            <person name="Robinson-Rechavi M."/>
            <person name="Bucao C."/>
            <person name="Bouchez O."/>
            <person name="Gislard M."/>
            <person name="Lluch J."/>
            <person name="Milhes M."/>
            <person name="Lampietro C."/>
            <person name="Lopez Roques C."/>
            <person name="Donnadieu C."/>
            <person name="Braasch I."/>
            <person name="Desvignes T."/>
            <person name="Postlethwait J."/>
            <person name="Bobe J."/>
            <person name="Guiguen Y."/>
            <person name="Dirks R."/>
        </authorList>
    </citation>
    <scope>NUCLEOTIDE SEQUENCE</scope>
    <source>
        <strain evidence="6">Tag_6206</strain>
        <tissue evidence="6">Liver</tissue>
    </source>
</reference>
<dbReference type="EMBL" id="JAFIRN010000004">
    <property type="protein sequence ID" value="KAG5850202.1"/>
    <property type="molecule type" value="Genomic_DNA"/>
</dbReference>
<evidence type="ECO:0000259" key="5">
    <source>
        <dbReference type="PROSITE" id="PS50958"/>
    </source>
</evidence>
<accession>A0A9D3MJS8</accession>
<keyword evidence="7" id="KW-1185">Reference proteome</keyword>
<dbReference type="PANTHER" id="PTHR20920:SF2">
    <property type="entry name" value="SOMATOMEDIN-B AND THROMBOSPONDIN TYPE-1 DOMAIN-CONTAINING PROTEIN"/>
    <property type="match status" value="1"/>
</dbReference>
<organism evidence="6 7">
    <name type="scientific">Anguilla anguilla</name>
    <name type="common">European freshwater eel</name>
    <name type="synonym">Muraena anguilla</name>
    <dbReference type="NCBI Taxonomy" id="7936"/>
    <lineage>
        <taxon>Eukaryota</taxon>
        <taxon>Metazoa</taxon>
        <taxon>Chordata</taxon>
        <taxon>Craniata</taxon>
        <taxon>Vertebrata</taxon>
        <taxon>Euteleostomi</taxon>
        <taxon>Actinopterygii</taxon>
        <taxon>Neopterygii</taxon>
        <taxon>Teleostei</taxon>
        <taxon>Anguilliformes</taxon>
        <taxon>Anguillidae</taxon>
        <taxon>Anguilla</taxon>
    </lineage>
</organism>
<dbReference type="InterPro" id="IPR044004">
    <property type="entry name" value="TSP1_spondin_dom"/>
</dbReference>